<evidence type="ECO:0000256" key="3">
    <source>
        <dbReference type="ARBA" id="ARBA00022692"/>
    </source>
</evidence>
<keyword evidence="5 6" id="KW-0472">Membrane</keyword>
<dbReference type="Pfam" id="PF03176">
    <property type="entry name" value="MMPL"/>
    <property type="match status" value="2"/>
</dbReference>
<feature type="transmembrane region" description="Helical" evidence="6">
    <location>
        <begin position="229"/>
        <end position="248"/>
    </location>
</feature>
<dbReference type="HOGENOM" id="CLU_008861_3_0_7"/>
<feature type="transmembrane region" description="Helical" evidence="6">
    <location>
        <begin position="283"/>
        <end position="303"/>
    </location>
</feature>
<dbReference type="STRING" id="706587.Desti_4892"/>
<dbReference type="Gene3D" id="1.20.1640.10">
    <property type="entry name" value="Multidrug efflux transporter AcrB transmembrane domain"/>
    <property type="match status" value="2"/>
</dbReference>
<organism evidence="8 9">
    <name type="scientific">Desulfomonile tiedjei (strain ATCC 49306 / DSM 6799 / DCB-1)</name>
    <dbReference type="NCBI Taxonomy" id="706587"/>
    <lineage>
        <taxon>Bacteria</taxon>
        <taxon>Pseudomonadati</taxon>
        <taxon>Thermodesulfobacteriota</taxon>
        <taxon>Desulfomonilia</taxon>
        <taxon>Desulfomonilales</taxon>
        <taxon>Desulfomonilaceae</taxon>
        <taxon>Desulfomonile</taxon>
    </lineage>
</organism>
<evidence type="ECO:0000313" key="9">
    <source>
        <dbReference type="Proteomes" id="UP000006055"/>
    </source>
</evidence>
<gene>
    <name evidence="8" type="ordered locus">Desti_4892</name>
</gene>
<dbReference type="eggNOG" id="COG1033">
    <property type="taxonomic scope" value="Bacteria"/>
</dbReference>
<dbReference type="GO" id="GO:0005886">
    <property type="term" value="C:plasma membrane"/>
    <property type="evidence" value="ECO:0007669"/>
    <property type="project" value="UniProtKB-SubCell"/>
</dbReference>
<comment type="subcellular location">
    <subcellularLocation>
        <location evidence="1">Cell membrane</location>
        <topology evidence="1">Multi-pass membrane protein</topology>
    </subcellularLocation>
</comment>
<dbReference type="InterPro" id="IPR050545">
    <property type="entry name" value="Mycobact_MmpL"/>
</dbReference>
<keyword evidence="9" id="KW-1185">Reference proteome</keyword>
<feature type="transmembrane region" description="Helical" evidence="6">
    <location>
        <begin position="255"/>
        <end position="277"/>
    </location>
</feature>
<evidence type="ECO:0000256" key="2">
    <source>
        <dbReference type="ARBA" id="ARBA00022475"/>
    </source>
</evidence>
<accession>I4CD65</accession>
<feature type="transmembrane region" description="Helical" evidence="6">
    <location>
        <begin position="355"/>
        <end position="378"/>
    </location>
</feature>
<reference evidence="9" key="1">
    <citation type="submission" date="2012-06" db="EMBL/GenBank/DDBJ databases">
        <title>Complete sequence of chromosome of Desulfomonile tiedjei DSM 6799.</title>
        <authorList>
            <person name="Lucas S."/>
            <person name="Copeland A."/>
            <person name="Lapidus A."/>
            <person name="Glavina del Rio T."/>
            <person name="Dalin E."/>
            <person name="Tice H."/>
            <person name="Bruce D."/>
            <person name="Goodwin L."/>
            <person name="Pitluck S."/>
            <person name="Peters L."/>
            <person name="Ovchinnikova G."/>
            <person name="Zeytun A."/>
            <person name="Lu M."/>
            <person name="Kyrpides N."/>
            <person name="Mavromatis K."/>
            <person name="Ivanova N."/>
            <person name="Brettin T."/>
            <person name="Detter J.C."/>
            <person name="Han C."/>
            <person name="Larimer F."/>
            <person name="Land M."/>
            <person name="Hauser L."/>
            <person name="Markowitz V."/>
            <person name="Cheng J.-F."/>
            <person name="Hugenholtz P."/>
            <person name="Woyke T."/>
            <person name="Wu D."/>
            <person name="Spring S."/>
            <person name="Schroeder M."/>
            <person name="Brambilla E."/>
            <person name="Klenk H.-P."/>
            <person name="Eisen J.A."/>
        </authorList>
    </citation>
    <scope>NUCLEOTIDE SEQUENCE [LARGE SCALE GENOMIC DNA]</scope>
    <source>
        <strain evidence="9">ATCC 49306 / DSM 6799 / DCB-1</strain>
    </source>
</reference>
<dbReference type="PANTHER" id="PTHR33406:SF12">
    <property type="entry name" value="BLR2997 PROTEIN"/>
    <property type="match status" value="1"/>
</dbReference>
<dbReference type="KEGG" id="dti:Desti_4892"/>
<dbReference type="AlphaFoldDB" id="I4CD65"/>
<dbReference type="Proteomes" id="UP000006055">
    <property type="component" value="Chromosome"/>
</dbReference>
<evidence type="ECO:0000256" key="6">
    <source>
        <dbReference type="SAM" id="Phobius"/>
    </source>
</evidence>
<keyword evidence="3 6" id="KW-0812">Transmembrane</keyword>
<proteinExistence type="predicted"/>
<feature type="transmembrane region" description="Helical" evidence="6">
    <location>
        <begin position="657"/>
        <end position="681"/>
    </location>
</feature>
<name>I4CD65_DESTA</name>
<feature type="transmembrane region" description="Helical" evidence="6">
    <location>
        <begin position="619"/>
        <end position="645"/>
    </location>
</feature>
<sequence>MKPSSRDKLDLANKNFLDIIVDRRRLLVTLITVATIILVWFVPQIQTDPTLESGVDKSTPAYLDHREFTRIFGNEEFILMALKSPGGAGDPETLKALDRITTTLQSLDKIQEVVSLSTIKLFQKKGELFGNYPILRKNGDNLALPAEPELEQIKKALPVTDLLISPDRKTIGILLRMQDKWKFDVDAAKVLRRELNEIIKKEAPANTQFRMVGPPFIRQAIVRYNIQTGIIFGVLCLLIGTVVSAYVFRSIRVTAITNAILSLCVLWILGFMSLLGIPLNSTTVLSFGFIPIATIEIVIHMVVRYHFFHQCTNEKEGAIKQAVRWLARPCFVCCATTSIGFGTLMVSSIPMVRQLGFIMSVGIMIAYGLAIILTPAFFMRLKQLDASEQNTVIRGWLDNSLDKLEGSIFKHSRLYVMFGLLSAAILLCGAPLIRSDTQILRMLSSNTPEVQDLHFVESNLTAVNSVELMLLGQPGEFKSAAAWSKIAELENKLKSIPEVAGVDSLLPLLDYLNTLLSDSETREELLANHSKVPQFLALVNMGTEGKRVSRRFVNDAYDVVHISVRIVNSPDHPIGEVIDKIQAAADSVMQDKIKAVVTGDLVVVAKQTSELIRDQIRSMFLAGLLITIVMMIQMGSVVLGLVSLIPNIPPVAAVFGIMGWFGIALDAVTIFAATVAVGLAVDNTIHFLTQLKREIILDPDRSVEESVRSAYRFTSKQISSWSTITLLGFLALIISPFRPVVFFGILGCASLCLGLYGDLIFVQSLILSSKWLKSAVRKVAEAENGKITSSVVEIVQVGSSIEASCRDSSETRRKIG</sequence>
<dbReference type="SUPFAM" id="SSF82866">
    <property type="entry name" value="Multidrug efflux transporter AcrB transmembrane domain"/>
    <property type="match status" value="2"/>
</dbReference>
<keyword evidence="4 6" id="KW-1133">Transmembrane helix</keyword>
<feature type="transmembrane region" description="Helical" evidence="6">
    <location>
        <begin position="26"/>
        <end position="43"/>
    </location>
</feature>
<evidence type="ECO:0000256" key="1">
    <source>
        <dbReference type="ARBA" id="ARBA00004651"/>
    </source>
</evidence>
<evidence type="ECO:0000259" key="7">
    <source>
        <dbReference type="Pfam" id="PF03176"/>
    </source>
</evidence>
<protein>
    <submittedName>
        <fullName evidence="8">Putative RND superfamily exporter</fullName>
    </submittedName>
</protein>
<keyword evidence="2" id="KW-1003">Cell membrane</keyword>
<feature type="domain" description="Membrane transport protein MMPL" evidence="7">
    <location>
        <begin position="564"/>
        <end position="745"/>
    </location>
</feature>
<evidence type="ECO:0000256" key="5">
    <source>
        <dbReference type="ARBA" id="ARBA00023136"/>
    </source>
</evidence>
<feature type="domain" description="Membrane transport protein MMPL" evidence="7">
    <location>
        <begin position="89"/>
        <end position="378"/>
    </location>
</feature>
<dbReference type="EMBL" id="CP003360">
    <property type="protein sequence ID" value="AFM27506.1"/>
    <property type="molecule type" value="Genomic_DNA"/>
</dbReference>
<evidence type="ECO:0000313" key="8">
    <source>
        <dbReference type="EMBL" id="AFM27506.1"/>
    </source>
</evidence>
<feature type="transmembrane region" description="Helical" evidence="6">
    <location>
        <begin position="414"/>
        <end position="433"/>
    </location>
</feature>
<dbReference type="PANTHER" id="PTHR33406">
    <property type="entry name" value="MEMBRANE PROTEIN MJ1562-RELATED"/>
    <property type="match status" value="1"/>
</dbReference>
<feature type="transmembrane region" description="Helical" evidence="6">
    <location>
        <begin position="718"/>
        <end position="735"/>
    </location>
</feature>
<dbReference type="InterPro" id="IPR004869">
    <property type="entry name" value="MMPL_dom"/>
</dbReference>
<feature type="transmembrane region" description="Helical" evidence="6">
    <location>
        <begin position="741"/>
        <end position="767"/>
    </location>
</feature>
<evidence type="ECO:0000256" key="4">
    <source>
        <dbReference type="ARBA" id="ARBA00022989"/>
    </source>
</evidence>
<dbReference type="RefSeq" id="WP_014812613.1">
    <property type="nucleotide sequence ID" value="NC_018025.1"/>
</dbReference>